<keyword evidence="11" id="KW-1185">Reference proteome</keyword>
<sequence>MSNQSGISAEQELLDVLSNSSQAETSTGLAIIVASIPDNSTSVQFNRKFDTIEELQSNLSINPLYIFIKDFSKNTDHYDFISYVPDSSPVRSKMLYASTKNTLLRQIGTNSIGKQILATAADEILDLLESAEDITKSPSAILTESEEIEHQIAEQQRAMRLLQMHPKGRKLVSQTNGSPTALSFDVVTGDSSIQDLLKEANVISFNIDLSNEQVQIIKKSTISKPEDLQIVAEHPTYTLYKNGELYYFIYSCPSGSKVKERMVYASNRLGFVKYLQDNEKITFSKIIEIGDSDELEFTLISSSTAEESKEYENNESSASSAQKFNRPKGPMRKRRT</sequence>
<dbReference type="GO" id="GO:0044396">
    <property type="term" value="P:actin cortical patch organization"/>
    <property type="evidence" value="ECO:0007669"/>
    <property type="project" value="EnsemblFungi"/>
</dbReference>
<evidence type="ECO:0000259" key="9">
    <source>
        <dbReference type="PROSITE" id="PS51263"/>
    </source>
</evidence>
<evidence type="ECO:0000256" key="1">
    <source>
        <dbReference type="ARBA" id="ARBA00004245"/>
    </source>
</evidence>
<evidence type="ECO:0000313" key="11">
    <source>
        <dbReference type="Proteomes" id="UP000005220"/>
    </source>
</evidence>
<dbReference type="CDD" id="cd11284">
    <property type="entry name" value="ADF_Twf-C_like"/>
    <property type="match status" value="1"/>
</dbReference>
<evidence type="ECO:0000313" key="10">
    <source>
        <dbReference type="EMBL" id="CCF60495.1"/>
    </source>
</evidence>
<dbReference type="InParanoid" id="H2B1J5"/>
<evidence type="ECO:0000256" key="2">
    <source>
        <dbReference type="ARBA" id="ARBA00009557"/>
    </source>
</evidence>
<evidence type="ECO:0000256" key="5">
    <source>
        <dbReference type="ARBA" id="ARBA00023203"/>
    </source>
</evidence>
<accession>H2B1J5</accession>
<comment type="similarity">
    <text evidence="2">Belongs to the actin-binding proteins ADF family. Twinfilin subfamily.</text>
</comment>
<protein>
    <recommendedName>
        <fullName evidence="9">ADF-H domain-containing protein</fullName>
    </recommendedName>
</protein>
<keyword evidence="3" id="KW-0963">Cytoplasm</keyword>
<dbReference type="GO" id="GO:0051015">
    <property type="term" value="F:actin filament binding"/>
    <property type="evidence" value="ECO:0007669"/>
    <property type="project" value="EnsemblFungi"/>
</dbReference>
<dbReference type="Gene3D" id="3.40.20.10">
    <property type="entry name" value="Severin"/>
    <property type="match status" value="2"/>
</dbReference>
<dbReference type="KEGG" id="kaf:KAFR_0K01410"/>
<dbReference type="GO" id="GO:0140311">
    <property type="term" value="F:protein sequestering activity"/>
    <property type="evidence" value="ECO:0007669"/>
    <property type="project" value="EnsemblFungi"/>
</dbReference>
<evidence type="ECO:0000256" key="7">
    <source>
        <dbReference type="ARBA" id="ARBA00038532"/>
    </source>
</evidence>
<dbReference type="AlphaFoldDB" id="H2B1J5"/>
<evidence type="ECO:0000256" key="4">
    <source>
        <dbReference type="ARBA" id="ARBA00022737"/>
    </source>
</evidence>
<dbReference type="GO" id="GO:0051016">
    <property type="term" value="P:barbed-end actin filament capping"/>
    <property type="evidence" value="ECO:0007669"/>
    <property type="project" value="TreeGrafter"/>
</dbReference>
<dbReference type="InterPro" id="IPR028458">
    <property type="entry name" value="Twinfilin"/>
</dbReference>
<dbReference type="Pfam" id="PF00241">
    <property type="entry name" value="Cofilin_ADF"/>
    <property type="match status" value="2"/>
</dbReference>
<feature type="compositionally biased region" description="Basic residues" evidence="8">
    <location>
        <begin position="325"/>
        <end position="336"/>
    </location>
</feature>
<dbReference type="EMBL" id="HE650831">
    <property type="protein sequence ID" value="CCF60495.1"/>
    <property type="molecule type" value="Genomic_DNA"/>
</dbReference>
<dbReference type="PROSITE" id="PS51263">
    <property type="entry name" value="ADF_H"/>
    <property type="match status" value="1"/>
</dbReference>
<comment type="subunit">
    <text evidence="7">Interacts with G-actin; ADP-actin form.</text>
</comment>
<dbReference type="GO" id="GO:0003785">
    <property type="term" value="F:actin monomer binding"/>
    <property type="evidence" value="ECO:0007669"/>
    <property type="project" value="EnsemblFungi"/>
</dbReference>
<dbReference type="InterPro" id="IPR002108">
    <property type="entry name" value="ADF-H"/>
</dbReference>
<dbReference type="GO" id="GO:0005737">
    <property type="term" value="C:cytoplasm"/>
    <property type="evidence" value="ECO:0007669"/>
    <property type="project" value="TreeGrafter"/>
</dbReference>
<dbReference type="SMART" id="SM00102">
    <property type="entry name" value="ADF"/>
    <property type="match status" value="2"/>
</dbReference>
<dbReference type="FunCoup" id="H2B1J5">
    <property type="interactions" value="431"/>
</dbReference>
<feature type="region of interest" description="Disordered" evidence="8">
    <location>
        <begin position="304"/>
        <end position="336"/>
    </location>
</feature>
<dbReference type="OrthoDB" id="10006997at2759"/>
<feature type="domain" description="ADF-H" evidence="9">
    <location>
        <begin position="4"/>
        <end position="134"/>
    </location>
</feature>
<name>H2B1J5_KAZAF</name>
<organism evidence="10 11">
    <name type="scientific">Kazachstania africana (strain ATCC 22294 / BCRC 22015 / CBS 2517 / CECT 1963 / NBRC 1671 / NRRL Y-8276)</name>
    <name type="common">Yeast</name>
    <name type="synonym">Kluyveromyces africanus</name>
    <dbReference type="NCBI Taxonomy" id="1071382"/>
    <lineage>
        <taxon>Eukaryota</taxon>
        <taxon>Fungi</taxon>
        <taxon>Dikarya</taxon>
        <taxon>Ascomycota</taxon>
        <taxon>Saccharomycotina</taxon>
        <taxon>Saccharomycetes</taxon>
        <taxon>Saccharomycetales</taxon>
        <taxon>Saccharomycetaceae</taxon>
        <taxon>Kazachstania</taxon>
    </lineage>
</organism>
<dbReference type="CDD" id="cd11285">
    <property type="entry name" value="ADF_Twf-N_like"/>
    <property type="match status" value="1"/>
</dbReference>
<reference evidence="10 11" key="1">
    <citation type="journal article" date="2011" name="Proc. Natl. Acad. Sci. U.S.A.">
        <title>Evolutionary erosion of yeast sex chromosomes by mating-type switching accidents.</title>
        <authorList>
            <person name="Gordon J.L."/>
            <person name="Armisen D."/>
            <person name="Proux-Wera E."/>
            <person name="Oheigeartaigh S.S."/>
            <person name="Byrne K.P."/>
            <person name="Wolfe K.H."/>
        </authorList>
    </citation>
    <scope>NUCLEOTIDE SEQUENCE [LARGE SCALE GENOMIC DNA]</scope>
    <source>
        <strain evidence="11">ATCC 22294 / BCRC 22015 / CBS 2517 / CECT 1963 / NBRC 1671 / NRRL Y-8276</strain>
    </source>
</reference>
<dbReference type="GeneID" id="13886684"/>
<proteinExistence type="inferred from homology"/>
<dbReference type="GO" id="GO:0051014">
    <property type="term" value="P:actin filament severing"/>
    <property type="evidence" value="ECO:0007669"/>
    <property type="project" value="EnsemblFungi"/>
</dbReference>
<evidence type="ECO:0000256" key="3">
    <source>
        <dbReference type="ARBA" id="ARBA00022490"/>
    </source>
</evidence>
<dbReference type="GO" id="GO:0005884">
    <property type="term" value="C:actin filament"/>
    <property type="evidence" value="ECO:0007669"/>
    <property type="project" value="EnsemblFungi"/>
</dbReference>
<dbReference type="GO" id="GO:0030836">
    <property type="term" value="P:positive regulation of actin filament depolymerization"/>
    <property type="evidence" value="ECO:0007669"/>
    <property type="project" value="EnsemblFungi"/>
</dbReference>
<dbReference type="HOGENOM" id="CLU_031995_0_2_1"/>
<dbReference type="PANTHER" id="PTHR13759">
    <property type="entry name" value="TWINFILIN"/>
    <property type="match status" value="1"/>
</dbReference>
<dbReference type="RefSeq" id="XP_003959630.1">
    <property type="nucleotide sequence ID" value="XM_003959581.1"/>
</dbReference>
<evidence type="ECO:0000256" key="6">
    <source>
        <dbReference type="ARBA" id="ARBA00023212"/>
    </source>
</evidence>
<keyword evidence="6" id="KW-0206">Cytoskeleton</keyword>
<dbReference type="STRING" id="1071382.H2B1J5"/>
<evidence type="ECO:0000256" key="8">
    <source>
        <dbReference type="SAM" id="MobiDB-lite"/>
    </source>
</evidence>
<dbReference type="PANTHER" id="PTHR13759:SF1">
    <property type="entry name" value="TWINFILIN"/>
    <property type="match status" value="1"/>
</dbReference>
<dbReference type="GO" id="GO:0030042">
    <property type="term" value="P:actin filament depolymerization"/>
    <property type="evidence" value="ECO:0007669"/>
    <property type="project" value="EnsemblFungi"/>
</dbReference>
<dbReference type="InterPro" id="IPR029006">
    <property type="entry name" value="ADF-H/Gelsolin-like_dom_sf"/>
</dbReference>
<dbReference type="Proteomes" id="UP000005220">
    <property type="component" value="Chromosome 11"/>
</dbReference>
<keyword evidence="4" id="KW-0677">Repeat</keyword>
<comment type="subcellular location">
    <subcellularLocation>
        <location evidence="1">Cytoplasm</location>
        <location evidence="1">Cytoskeleton</location>
    </subcellularLocation>
</comment>
<gene>
    <name evidence="10" type="primary">KAFR0K01410</name>
    <name evidence="10" type="ORF">KAFR_0K01410</name>
</gene>
<dbReference type="SUPFAM" id="SSF55753">
    <property type="entry name" value="Actin depolymerizing proteins"/>
    <property type="match status" value="2"/>
</dbReference>
<keyword evidence="5" id="KW-0009">Actin-binding</keyword>
<dbReference type="eggNOG" id="KOG1747">
    <property type="taxonomic scope" value="Eukaryota"/>
</dbReference>